<accession>A0ABS4VVV8</accession>
<feature type="transmembrane region" description="Helical" evidence="1">
    <location>
        <begin position="81"/>
        <end position="100"/>
    </location>
</feature>
<reference evidence="2 3" key="1">
    <citation type="submission" date="2021-03" db="EMBL/GenBank/DDBJ databases">
        <title>Sequencing the genomes of 1000 actinobacteria strains.</title>
        <authorList>
            <person name="Klenk H.-P."/>
        </authorList>
    </citation>
    <scope>NUCLEOTIDE SEQUENCE [LARGE SCALE GENOMIC DNA]</scope>
    <source>
        <strain evidence="2 3">DSM 45256</strain>
    </source>
</reference>
<evidence type="ECO:0000313" key="2">
    <source>
        <dbReference type="EMBL" id="MBP2368055.1"/>
    </source>
</evidence>
<evidence type="ECO:0000313" key="3">
    <source>
        <dbReference type="Proteomes" id="UP001519295"/>
    </source>
</evidence>
<name>A0ABS4VVV8_9PSEU</name>
<keyword evidence="3" id="KW-1185">Reference proteome</keyword>
<keyword evidence="1" id="KW-0472">Membrane</keyword>
<organism evidence="2 3">
    <name type="scientific">Pseudonocardia parietis</name>
    <dbReference type="NCBI Taxonomy" id="570936"/>
    <lineage>
        <taxon>Bacteria</taxon>
        <taxon>Bacillati</taxon>
        <taxon>Actinomycetota</taxon>
        <taxon>Actinomycetes</taxon>
        <taxon>Pseudonocardiales</taxon>
        <taxon>Pseudonocardiaceae</taxon>
        <taxon>Pseudonocardia</taxon>
    </lineage>
</organism>
<evidence type="ECO:0000256" key="1">
    <source>
        <dbReference type="SAM" id="Phobius"/>
    </source>
</evidence>
<proteinExistence type="predicted"/>
<protein>
    <recommendedName>
        <fullName evidence="4">SPW repeat-containing protein</fullName>
    </recommendedName>
</protein>
<keyword evidence="1" id="KW-1133">Transmembrane helix</keyword>
<gene>
    <name evidence="2" type="ORF">JOF36_003751</name>
</gene>
<comment type="caution">
    <text evidence="2">The sequence shown here is derived from an EMBL/GenBank/DDBJ whole genome shotgun (WGS) entry which is preliminary data.</text>
</comment>
<evidence type="ECO:0008006" key="4">
    <source>
        <dbReference type="Google" id="ProtNLM"/>
    </source>
</evidence>
<keyword evidence="1" id="KW-0812">Transmembrane</keyword>
<dbReference type="Proteomes" id="UP001519295">
    <property type="component" value="Unassembled WGS sequence"/>
</dbReference>
<feature type="transmembrane region" description="Helical" evidence="1">
    <location>
        <begin position="56"/>
        <end position="74"/>
    </location>
</feature>
<dbReference type="RefSeq" id="WP_210028271.1">
    <property type="nucleotide sequence ID" value="NZ_JAGINU010000001.1"/>
</dbReference>
<sequence>MSAPNRHVAAPTSTSTVPVLALRSLAVATVVVLGWQFVTAAGLFTGGDVGPHGTGAIVLHVVTGLTALAAGWLGGVRGGPWWPTVVAGAVFAFTFVQASFGDIAGLVVHVPGAMALTVGSVWVAAWSFLHAR</sequence>
<feature type="transmembrane region" description="Helical" evidence="1">
    <location>
        <begin position="20"/>
        <end position="44"/>
    </location>
</feature>
<dbReference type="EMBL" id="JAGINU010000001">
    <property type="protein sequence ID" value="MBP2368055.1"/>
    <property type="molecule type" value="Genomic_DNA"/>
</dbReference>
<feature type="transmembrane region" description="Helical" evidence="1">
    <location>
        <begin position="106"/>
        <end position="129"/>
    </location>
</feature>